<dbReference type="RefSeq" id="WP_136424932.1">
    <property type="nucleotide sequence ID" value="NZ_SSSN01000009.1"/>
</dbReference>
<name>A0A4S4FQ03_9MICO</name>
<reference evidence="1 2" key="1">
    <citation type="submission" date="2019-04" db="EMBL/GenBank/DDBJ databases">
        <authorList>
            <person name="Jiang L."/>
        </authorList>
    </citation>
    <scope>NUCLEOTIDE SEQUENCE [LARGE SCALE GENOMIC DNA]</scope>
    <source>
        <strain evidence="1 2">YIM 131861</strain>
    </source>
</reference>
<organism evidence="1 2">
    <name type="scientific">Orlajensenia flava</name>
    <dbReference type="NCBI Taxonomy" id="2565934"/>
    <lineage>
        <taxon>Bacteria</taxon>
        <taxon>Bacillati</taxon>
        <taxon>Actinomycetota</taxon>
        <taxon>Actinomycetes</taxon>
        <taxon>Micrococcales</taxon>
        <taxon>Microbacteriaceae</taxon>
        <taxon>Orlajensenia</taxon>
    </lineage>
</organism>
<dbReference type="EMBL" id="SSSN01000009">
    <property type="protein sequence ID" value="THG32629.1"/>
    <property type="molecule type" value="Genomic_DNA"/>
</dbReference>
<dbReference type="OrthoDB" id="1550983at2"/>
<proteinExistence type="predicted"/>
<comment type="caution">
    <text evidence="1">The sequence shown here is derived from an EMBL/GenBank/DDBJ whole genome shotgun (WGS) entry which is preliminary data.</text>
</comment>
<keyword evidence="2" id="KW-1185">Reference proteome</keyword>
<gene>
    <name evidence="1" type="ORF">E6C70_12870</name>
</gene>
<sequence length="114" mass="12730">MTVKLNQAALKHARALVRDGKVVKDERDAWSEDAPSADEENAFIDKHGYAEYSKWHLGVDADASEDTKGRYSFPYGDFSKVHRCGVISAESRAGQYDHDDIEKALKGLLESIDD</sequence>
<dbReference type="Proteomes" id="UP000307380">
    <property type="component" value="Unassembled WGS sequence"/>
</dbReference>
<evidence type="ECO:0000313" key="2">
    <source>
        <dbReference type="Proteomes" id="UP000307380"/>
    </source>
</evidence>
<evidence type="ECO:0000313" key="1">
    <source>
        <dbReference type="EMBL" id="THG32629.1"/>
    </source>
</evidence>
<accession>A0A4S4FQ03</accession>
<dbReference type="AlphaFoldDB" id="A0A4S4FQ03"/>
<protein>
    <submittedName>
        <fullName evidence="1">Uncharacterized protein</fullName>
    </submittedName>
</protein>